<evidence type="ECO:0000256" key="1">
    <source>
        <dbReference type="ARBA" id="ARBA00004571"/>
    </source>
</evidence>
<evidence type="ECO:0000256" key="11">
    <source>
        <dbReference type="ARBA" id="ARBA00023237"/>
    </source>
</evidence>
<keyword evidence="2 12" id="KW-0813">Transport</keyword>
<keyword evidence="8" id="KW-0406">Ion transport</keyword>
<dbReference type="InterPro" id="IPR036942">
    <property type="entry name" value="Beta-barrel_TonB_sf"/>
</dbReference>
<feature type="domain" description="TonB-dependent receptor-like beta-barrel" evidence="14">
    <location>
        <begin position="238"/>
        <end position="654"/>
    </location>
</feature>
<name>A0ABX7Q8M8_9FLAO</name>
<dbReference type="Pfam" id="PF07715">
    <property type="entry name" value="Plug"/>
    <property type="match status" value="1"/>
</dbReference>
<keyword evidence="5 12" id="KW-0812">Transmembrane</keyword>
<evidence type="ECO:0000259" key="14">
    <source>
        <dbReference type="Pfam" id="PF00593"/>
    </source>
</evidence>
<evidence type="ECO:0000256" key="13">
    <source>
        <dbReference type="RuleBase" id="RU003357"/>
    </source>
</evidence>
<keyword evidence="16" id="KW-0675">Receptor</keyword>
<dbReference type="RefSeq" id="WP_207294631.1">
    <property type="nucleotide sequence ID" value="NZ_CP071448.1"/>
</dbReference>
<keyword evidence="9 13" id="KW-0798">TonB box</keyword>
<protein>
    <submittedName>
        <fullName evidence="16">TonB-dependent receptor</fullName>
    </submittedName>
</protein>
<feature type="domain" description="TonB-dependent receptor plug" evidence="15">
    <location>
        <begin position="52"/>
        <end position="158"/>
    </location>
</feature>
<sequence>MLLKKYCFFLSALLILQNISAQKKQNKTTDSTKTEKLKEVVISPLHIDTNLLNTPAAIGILSKKDLLQNNTTDITTVINTIPGVFMQSSNFTTSRISIRGIGARTTYGTNKIRAFYGSIPLTSGNSETVIDDIDLENLNQIEIIKGPLSSVYGAGLGGAILISPQLSKNNGQSAGISTVFGSYGLLKNSLNYSIDEKTGSLNISYHNLKTDGWRENSAYNREGVTLAGELFRKKNSKLTYFSNYTYLKAYIPSSISKEVFNTNPKAGAPTWVASKGYKEYKSVLGGLAYDFKINDNLNNSTSVFINYKDSNEPRPFDILRQYTFATGARTQFSGDFKIGKIKNQFIAGVEYFTDTYNGNTFQNLYQQNNGLGSLQGNQLTETDQKRHFYNIFSQLRTLLSEQFEIQAGLNYNKTRFDLTNYTQNINQEYSYDGIFSPQVSFLYKTNSLQTLYFSVSRGFSLPATEETLTSEGTINPDIKPENGYNFEVGGKFYFLNKKLYTEISLYRMEIKDLLVAKRVGDDQYLGTNAGKTSHEGIEITLNHNWPINRFLTLNSYAAGSIGNYKFKEFIDNGNDFSGNKLTGVAPQKINAGIIVNTNFGIYLSADYQFVGEIQLNDANTAYSDSYDILNLKTGYRFEILRGLTSHISAGVNNVTNEKYASLILPNAVPTGNSSPRYYYPGLPVNYYGTVSLNYLF</sequence>
<evidence type="ECO:0000256" key="5">
    <source>
        <dbReference type="ARBA" id="ARBA00022692"/>
    </source>
</evidence>
<evidence type="ECO:0000313" key="17">
    <source>
        <dbReference type="Proteomes" id="UP000663440"/>
    </source>
</evidence>
<dbReference type="SUPFAM" id="SSF56935">
    <property type="entry name" value="Porins"/>
    <property type="match status" value="1"/>
</dbReference>
<proteinExistence type="inferred from homology"/>
<keyword evidence="10 12" id="KW-0472">Membrane</keyword>
<dbReference type="PROSITE" id="PS52016">
    <property type="entry name" value="TONB_DEPENDENT_REC_3"/>
    <property type="match status" value="1"/>
</dbReference>
<organism evidence="16 17">
    <name type="scientific">Flavobacterium endoglycinae</name>
    <dbReference type="NCBI Taxonomy" id="2816357"/>
    <lineage>
        <taxon>Bacteria</taxon>
        <taxon>Pseudomonadati</taxon>
        <taxon>Bacteroidota</taxon>
        <taxon>Flavobacteriia</taxon>
        <taxon>Flavobacteriales</taxon>
        <taxon>Flavobacteriaceae</taxon>
        <taxon>Flavobacterium</taxon>
    </lineage>
</organism>
<evidence type="ECO:0000313" key="16">
    <source>
        <dbReference type="EMBL" id="QSW87377.1"/>
    </source>
</evidence>
<gene>
    <name evidence="16" type="ORF">J0383_13880</name>
</gene>
<dbReference type="EMBL" id="CP071448">
    <property type="protein sequence ID" value="QSW87377.1"/>
    <property type="molecule type" value="Genomic_DNA"/>
</dbReference>
<dbReference type="Gene3D" id="2.170.130.10">
    <property type="entry name" value="TonB-dependent receptor, plug domain"/>
    <property type="match status" value="1"/>
</dbReference>
<evidence type="ECO:0000256" key="8">
    <source>
        <dbReference type="ARBA" id="ARBA00023065"/>
    </source>
</evidence>
<evidence type="ECO:0000256" key="10">
    <source>
        <dbReference type="ARBA" id="ARBA00023136"/>
    </source>
</evidence>
<reference evidence="16 17" key="1">
    <citation type="submission" date="2021-03" db="EMBL/GenBank/DDBJ databases">
        <title>Flavobacterium kribbensis sp. nov, an endophytic bacteria, isolated from soybean.</title>
        <authorList>
            <person name="Lee J."/>
            <person name="Seo J."/>
        </authorList>
    </citation>
    <scope>NUCLEOTIDE SEQUENCE [LARGE SCALE GENOMIC DNA]</scope>
    <source>
        <strain evidence="16 17">BB8</strain>
    </source>
</reference>
<evidence type="ECO:0000256" key="3">
    <source>
        <dbReference type="ARBA" id="ARBA00022452"/>
    </source>
</evidence>
<evidence type="ECO:0000256" key="7">
    <source>
        <dbReference type="ARBA" id="ARBA00023004"/>
    </source>
</evidence>
<dbReference type="InterPro" id="IPR000531">
    <property type="entry name" value="Beta-barrel_TonB"/>
</dbReference>
<evidence type="ECO:0000256" key="6">
    <source>
        <dbReference type="ARBA" id="ARBA00022729"/>
    </source>
</evidence>
<keyword evidence="11 12" id="KW-0998">Cell outer membrane</keyword>
<dbReference type="InterPro" id="IPR037066">
    <property type="entry name" value="Plug_dom_sf"/>
</dbReference>
<keyword evidence="3 12" id="KW-1134">Transmembrane beta strand</keyword>
<evidence type="ECO:0000256" key="4">
    <source>
        <dbReference type="ARBA" id="ARBA00022496"/>
    </source>
</evidence>
<dbReference type="Gene3D" id="2.40.170.20">
    <property type="entry name" value="TonB-dependent receptor, beta-barrel domain"/>
    <property type="match status" value="1"/>
</dbReference>
<evidence type="ECO:0000256" key="2">
    <source>
        <dbReference type="ARBA" id="ARBA00022448"/>
    </source>
</evidence>
<dbReference type="InterPro" id="IPR012910">
    <property type="entry name" value="Plug_dom"/>
</dbReference>
<keyword evidence="6" id="KW-0732">Signal</keyword>
<evidence type="ECO:0000256" key="12">
    <source>
        <dbReference type="PROSITE-ProRule" id="PRU01360"/>
    </source>
</evidence>
<dbReference type="Proteomes" id="UP000663440">
    <property type="component" value="Chromosome"/>
</dbReference>
<keyword evidence="4" id="KW-0410">Iron transport</keyword>
<evidence type="ECO:0000259" key="15">
    <source>
        <dbReference type="Pfam" id="PF07715"/>
    </source>
</evidence>
<dbReference type="InterPro" id="IPR039426">
    <property type="entry name" value="TonB-dep_rcpt-like"/>
</dbReference>
<evidence type="ECO:0000256" key="9">
    <source>
        <dbReference type="ARBA" id="ARBA00023077"/>
    </source>
</evidence>
<dbReference type="PANTHER" id="PTHR32552">
    <property type="entry name" value="FERRICHROME IRON RECEPTOR-RELATED"/>
    <property type="match status" value="1"/>
</dbReference>
<comment type="subcellular location">
    <subcellularLocation>
        <location evidence="1 12">Cell outer membrane</location>
        <topology evidence="1 12">Multi-pass membrane protein</topology>
    </subcellularLocation>
</comment>
<keyword evidence="17" id="KW-1185">Reference proteome</keyword>
<accession>A0ABX7Q8M8</accession>
<dbReference type="Pfam" id="PF00593">
    <property type="entry name" value="TonB_dep_Rec_b-barrel"/>
    <property type="match status" value="1"/>
</dbReference>
<comment type="similarity">
    <text evidence="12 13">Belongs to the TonB-dependent receptor family.</text>
</comment>
<keyword evidence="7" id="KW-0408">Iron</keyword>
<dbReference type="PANTHER" id="PTHR32552:SF68">
    <property type="entry name" value="FERRICHROME OUTER MEMBRANE TRANSPORTER_PHAGE RECEPTOR"/>
    <property type="match status" value="1"/>
</dbReference>